<gene>
    <name evidence="1" type="ORF">B0H17DRAFT_1145940</name>
</gene>
<proteinExistence type="predicted"/>
<accession>A0AAD7G1A5</accession>
<evidence type="ECO:0000313" key="2">
    <source>
        <dbReference type="Proteomes" id="UP001221757"/>
    </source>
</evidence>
<dbReference type="Proteomes" id="UP001221757">
    <property type="component" value="Unassembled WGS sequence"/>
</dbReference>
<dbReference type="AlphaFoldDB" id="A0AAD7G1A5"/>
<organism evidence="1 2">
    <name type="scientific">Mycena rosella</name>
    <name type="common">Pink bonnet</name>
    <name type="synonym">Agaricus rosellus</name>
    <dbReference type="NCBI Taxonomy" id="1033263"/>
    <lineage>
        <taxon>Eukaryota</taxon>
        <taxon>Fungi</taxon>
        <taxon>Dikarya</taxon>
        <taxon>Basidiomycota</taxon>
        <taxon>Agaricomycotina</taxon>
        <taxon>Agaricomycetes</taxon>
        <taxon>Agaricomycetidae</taxon>
        <taxon>Agaricales</taxon>
        <taxon>Marasmiineae</taxon>
        <taxon>Mycenaceae</taxon>
        <taxon>Mycena</taxon>
    </lineage>
</organism>
<keyword evidence="2" id="KW-1185">Reference proteome</keyword>
<evidence type="ECO:0000313" key="1">
    <source>
        <dbReference type="EMBL" id="KAJ7657136.1"/>
    </source>
</evidence>
<protein>
    <submittedName>
        <fullName evidence="1">Uncharacterized protein</fullName>
    </submittedName>
</protein>
<name>A0AAD7G1A5_MYCRO</name>
<sequence>MFNTATNTNSTATKTITRIDWNTFHPARWRVFCSVAGQASKASQVSHRFGYFLELRSYSKDPFGDAVGSWFDRSPSSGALEDKIDSGAAGDRGQSAFRMQAPHEDVHGTRGLRMAGVQEARTAGSRTGNGRARPWRTVAADTVKVIADQSLWRTFTHRHHARVLIQLPLSPGTHPRCIGCFKDTFLLFGTTARNSLRASPSANISIEIVGFADGAY</sequence>
<reference evidence="1" key="1">
    <citation type="submission" date="2023-03" db="EMBL/GenBank/DDBJ databases">
        <title>Massive genome expansion in bonnet fungi (Mycena s.s.) driven by repeated elements and novel gene families across ecological guilds.</title>
        <authorList>
            <consortium name="Lawrence Berkeley National Laboratory"/>
            <person name="Harder C.B."/>
            <person name="Miyauchi S."/>
            <person name="Viragh M."/>
            <person name="Kuo A."/>
            <person name="Thoen E."/>
            <person name="Andreopoulos B."/>
            <person name="Lu D."/>
            <person name="Skrede I."/>
            <person name="Drula E."/>
            <person name="Henrissat B."/>
            <person name="Morin E."/>
            <person name="Kohler A."/>
            <person name="Barry K."/>
            <person name="LaButti K."/>
            <person name="Morin E."/>
            <person name="Salamov A."/>
            <person name="Lipzen A."/>
            <person name="Mereny Z."/>
            <person name="Hegedus B."/>
            <person name="Baldrian P."/>
            <person name="Stursova M."/>
            <person name="Weitz H."/>
            <person name="Taylor A."/>
            <person name="Grigoriev I.V."/>
            <person name="Nagy L.G."/>
            <person name="Martin F."/>
            <person name="Kauserud H."/>
        </authorList>
    </citation>
    <scope>NUCLEOTIDE SEQUENCE</scope>
    <source>
        <strain evidence="1">CBHHK067</strain>
    </source>
</reference>
<comment type="caution">
    <text evidence="1">The sequence shown here is derived from an EMBL/GenBank/DDBJ whole genome shotgun (WGS) entry which is preliminary data.</text>
</comment>
<dbReference type="EMBL" id="JARKIE010000291">
    <property type="protein sequence ID" value="KAJ7657136.1"/>
    <property type="molecule type" value="Genomic_DNA"/>
</dbReference>